<accession>A0AA35T9A0</accession>
<reference evidence="1" key="1">
    <citation type="submission" date="2023-03" db="EMBL/GenBank/DDBJ databases">
        <authorList>
            <person name="Steffen K."/>
            <person name="Cardenas P."/>
        </authorList>
    </citation>
    <scope>NUCLEOTIDE SEQUENCE</scope>
</reference>
<dbReference type="EMBL" id="CASHTH010003301">
    <property type="protein sequence ID" value="CAI8043102.1"/>
    <property type="molecule type" value="Genomic_DNA"/>
</dbReference>
<organism evidence="1 2">
    <name type="scientific">Geodia barretti</name>
    <name type="common">Barrett's horny sponge</name>
    <dbReference type="NCBI Taxonomy" id="519541"/>
    <lineage>
        <taxon>Eukaryota</taxon>
        <taxon>Metazoa</taxon>
        <taxon>Porifera</taxon>
        <taxon>Demospongiae</taxon>
        <taxon>Heteroscleromorpha</taxon>
        <taxon>Tetractinellida</taxon>
        <taxon>Astrophorina</taxon>
        <taxon>Geodiidae</taxon>
        <taxon>Geodia</taxon>
    </lineage>
</organism>
<proteinExistence type="predicted"/>
<name>A0AA35T9A0_GEOBA</name>
<evidence type="ECO:0000313" key="1">
    <source>
        <dbReference type="EMBL" id="CAI8043102.1"/>
    </source>
</evidence>
<dbReference type="AlphaFoldDB" id="A0AA35T9A0"/>
<dbReference type="EMBL" id="CASHTH010003301">
    <property type="protein sequence ID" value="CAI8043105.1"/>
    <property type="molecule type" value="Genomic_DNA"/>
</dbReference>
<protein>
    <submittedName>
        <fullName evidence="1">Uncharacterized protein</fullName>
    </submittedName>
</protein>
<comment type="caution">
    <text evidence="1">The sequence shown here is derived from an EMBL/GenBank/DDBJ whole genome shotgun (WGS) entry which is preliminary data.</text>
</comment>
<keyword evidence="2" id="KW-1185">Reference proteome</keyword>
<evidence type="ECO:0000313" key="2">
    <source>
        <dbReference type="Proteomes" id="UP001174909"/>
    </source>
</evidence>
<dbReference type="Proteomes" id="UP001174909">
    <property type="component" value="Unassembled WGS sequence"/>
</dbReference>
<gene>
    <name evidence="1" type="ORF">GBAR_LOCUS23918</name>
</gene>
<sequence>MVGHEVTIVLSGPACMTLGLGRNHQYTASGGYVAHCTGDIVVVGLRQRWHCSEIILDRSHEILVSHSTDVLEIVRIIWHAEMVGCPSIVVISCPPSSSRVNQLCSLAGRTGGVSPASVDSSSNWQTLGSLFSLTTS</sequence>
<dbReference type="EMBL" id="CASHTH010003301">
    <property type="protein sequence ID" value="CAI8043103.1"/>
    <property type="molecule type" value="Genomic_DNA"/>
</dbReference>